<accession>A0ABQ4QKX3</accession>
<organism evidence="1 2">
    <name type="scientific">Methylobacterium cerastii</name>
    <dbReference type="NCBI Taxonomy" id="932741"/>
    <lineage>
        <taxon>Bacteria</taxon>
        <taxon>Pseudomonadati</taxon>
        <taxon>Pseudomonadota</taxon>
        <taxon>Alphaproteobacteria</taxon>
        <taxon>Hyphomicrobiales</taxon>
        <taxon>Methylobacteriaceae</taxon>
        <taxon>Methylobacterium</taxon>
    </lineage>
</organism>
<name>A0ABQ4QKX3_9HYPH</name>
<dbReference type="EMBL" id="BPQG01000052">
    <property type="protein sequence ID" value="GJD45502.1"/>
    <property type="molecule type" value="Genomic_DNA"/>
</dbReference>
<reference evidence="1 2" key="1">
    <citation type="journal article" date="2021" name="Front. Microbiol.">
        <title>Comprehensive Comparative Genomics and Phenotyping of Methylobacterium Species.</title>
        <authorList>
            <person name="Alessa O."/>
            <person name="Ogura Y."/>
            <person name="Fujitani Y."/>
            <person name="Takami H."/>
            <person name="Hayashi T."/>
            <person name="Sahin N."/>
            <person name="Tani A."/>
        </authorList>
    </citation>
    <scope>NUCLEOTIDE SEQUENCE [LARGE SCALE GENOMIC DNA]</scope>
    <source>
        <strain evidence="1 2">DSM 23679</strain>
    </source>
</reference>
<dbReference type="Proteomes" id="UP001055117">
    <property type="component" value="Unassembled WGS sequence"/>
</dbReference>
<evidence type="ECO:0000313" key="1">
    <source>
        <dbReference type="EMBL" id="GJD45502.1"/>
    </source>
</evidence>
<dbReference type="InterPro" id="IPR022224">
    <property type="entry name" value="DUF3750"/>
</dbReference>
<evidence type="ECO:0000313" key="2">
    <source>
        <dbReference type="Proteomes" id="UP001055117"/>
    </source>
</evidence>
<dbReference type="RefSeq" id="WP_147831227.1">
    <property type="nucleotide sequence ID" value="NZ_BPQG01000052.1"/>
</dbReference>
<comment type="caution">
    <text evidence="1">The sequence shown here is derived from an EMBL/GenBank/DDBJ whole genome shotgun (WGS) entry which is preliminary data.</text>
</comment>
<keyword evidence="2" id="KW-1185">Reference proteome</keyword>
<gene>
    <name evidence="1" type="ORF">AFCDBAGC_3376</name>
</gene>
<sequence>MLRIALLVFVFVFLAPIAVSAALYYLRNDVADWRTADRSSAGLLPPAAQNPAAVVRVFSARTVSWRGIIASHSWIVVKGAGDRAYRRFDYTAWGMPIWVDRFVPDGRWFGSVPELVFAADGADAEQMLPRIRETIATYRYAKLGDYHLWPGPNSNTFVAAVMSAVPEMRASLPATAIGKDFPYDGRWVGLTPSGTGFRINLGGYLGLTLGWVEGFEVNLLGAVAGLDIRRPGLKLPGLGRVGI</sequence>
<proteinExistence type="predicted"/>
<protein>
    <recommendedName>
        <fullName evidence="3">DUF3750 domain-containing protein</fullName>
    </recommendedName>
</protein>
<dbReference type="Pfam" id="PF12570">
    <property type="entry name" value="DUF3750"/>
    <property type="match status" value="1"/>
</dbReference>
<evidence type="ECO:0008006" key="3">
    <source>
        <dbReference type="Google" id="ProtNLM"/>
    </source>
</evidence>